<dbReference type="Proteomes" id="UP000475249">
    <property type="component" value="Unassembled WGS sequence"/>
</dbReference>
<sequence>MKAYSSSYDDGSYSKIFYDGKKKTINFWNSDSNTRYTNIRVANIISRGKIETREVKVTTTAGSADFVFEEDYNLPTLEFIENHI</sequence>
<dbReference type="RefSeq" id="WP_161435445.1">
    <property type="nucleotide sequence ID" value="NZ_WXYO01000005.1"/>
</dbReference>
<dbReference type="AlphaFoldDB" id="A0A6L9ECI3"/>
<proteinExistence type="predicted"/>
<organism evidence="1 2">
    <name type="scientific">Poritiphilus flavus</name>
    <dbReference type="NCBI Taxonomy" id="2697053"/>
    <lineage>
        <taxon>Bacteria</taxon>
        <taxon>Pseudomonadati</taxon>
        <taxon>Bacteroidota</taxon>
        <taxon>Flavobacteriia</taxon>
        <taxon>Flavobacteriales</taxon>
        <taxon>Flavobacteriaceae</taxon>
        <taxon>Poritiphilus</taxon>
    </lineage>
</organism>
<gene>
    <name evidence="1" type="ORF">GTQ38_10325</name>
</gene>
<dbReference type="EMBL" id="WXYO01000005">
    <property type="protein sequence ID" value="NAS12397.1"/>
    <property type="molecule type" value="Genomic_DNA"/>
</dbReference>
<evidence type="ECO:0000313" key="1">
    <source>
        <dbReference type="EMBL" id="NAS12397.1"/>
    </source>
</evidence>
<keyword evidence="2" id="KW-1185">Reference proteome</keyword>
<protein>
    <submittedName>
        <fullName evidence="1">Uncharacterized protein</fullName>
    </submittedName>
</protein>
<evidence type="ECO:0000313" key="2">
    <source>
        <dbReference type="Proteomes" id="UP000475249"/>
    </source>
</evidence>
<reference evidence="1 2" key="1">
    <citation type="submission" date="2020-01" db="EMBL/GenBank/DDBJ databases">
        <title>Bacteria diversity of Porities sp.</title>
        <authorList>
            <person name="Wang G."/>
        </authorList>
    </citation>
    <scope>NUCLEOTIDE SEQUENCE [LARGE SCALE GENOMIC DNA]</scope>
    <source>
        <strain evidence="1 2">R33</strain>
    </source>
</reference>
<comment type="caution">
    <text evidence="1">The sequence shown here is derived from an EMBL/GenBank/DDBJ whole genome shotgun (WGS) entry which is preliminary data.</text>
</comment>
<accession>A0A6L9ECI3</accession>
<name>A0A6L9ECI3_9FLAO</name>